<protein>
    <submittedName>
        <fullName evidence="5">SacI homology domain-containing protein</fullName>
    </submittedName>
</protein>
<dbReference type="AlphaFoldDB" id="A0A9W9DVZ2"/>
<dbReference type="Pfam" id="PF12456">
    <property type="entry name" value="hSac2"/>
    <property type="match status" value="1"/>
</dbReference>
<feature type="compositionally biased region" description="Low complexity" evidence="1">
    <location>
        <begin position="12"/>
        <end position="21"/>
    </location>
</feature>
<dbReference type="InterPro" id="IPR034753">
    <property type="entry name" value="hSac2"/>
</dbReference>
<proteinExistence type="predicted"/>
<keyword evidence="2" id="KW-0812">Transmembrane</keyword>
<dbReference type="PROSITE" id="PS50275">
    <property type="entry name" value="SAC"/>
    <property type="match status" value="1"/>
</dbReference>
<evidence type="ECO:0000259" key="4">
    <source>
        <dbReference type="PROSITE" id="PS51791"/>
    </source>
</evidence>
<feature type="compositionally biased region" description="Polar residues" evidence="1">
    <location>
        <begin position="179"/>
        <end position="202"/>
    </location>
</feature>
<organism evidence="5 6">
    <name type="scientific">Lentinula aciculospora</name>
    <dbReference type="NCBI Taxonomy" id="153920"/>
    <lineage>
        <taxon>Eukaryota</taxon>
        <taxon>Fungi</taxon>
        <taxon>Dikarya</taxon>
        <taxon>Basidiomycota</taxon>
        <taxon>Agaricomycotina</taxon>
        <taxon>Agaricomycetes</taxon>
        <taxon>Agaricomycetidae</taxon>
        <taxon>Agaricales</taxon>
        <taxon>Marasmiineae</taxon>
        <taxon>Omphalotaceae</taxon>
        <taxon>Lentinula</taxon>
    </lineage>
</organism>
<evidence type="ECO:0000313" key="5">
    <source>
        <dbReference type="EMBL" id="KAJ4487791.1"/>
    </source>
</evidence>
<dbReference type="InterPro" id="IPR022158">
    <property type="entry name" value="Inositol_phosphatase"/>
</dbReference>
<comment type="caution">
    <text evidence="5">The sequence shown here is derived from an EMBL/GenBank/DDBJ whole genome shotgun (WGS) entry which is preliminary data.</text>
</comment>
<dbReference type="InterPro" id="IPR002013">
    <property type="entry name" value="SAC_dom"/>
</dbReference>
<evidence type="ECO:0000313" key="6">
    <source>
        <dbReference type="Proteomes" id="UP001150266"/>
    </source>
</evidence>
<dbReference type="GO" id="GO:0043812">
    <property type="term" value="F:phosphatidylinositol-4-phosphate phosphatase activity"/>
    <property type="evidence" value="ECO:0007669"/>
    <property type="project" value="TreeGrafter"/>
</dbReference>
<reference evidence="5" key="1">
    <citation type="submission" date="2022-08" db="EMBL/GenBank/DDBJ databases">
        <title>A Global Phylogenomic Analysis of the Shiitake Genus Lentinula.</title>
        <authorList>
            <consortium name="DOE Joint Genome Institute"/>
            <person name="Sierra-Patev S."/>
            <person name="Min B."/>
            <person name="Naranjo-Ortiz M."/>
            <person name="Looney B."/>
            <person name="Konkel Z."/>
            <person name="Slot J.C."/>
            <person name="Sakamoto Y."/>
            <person name="Steenwyk J.L."/>
            <person name="Rokas A."/>
            <person name="Carro J."/>
            <person name="Camarero S."/>
            <person name="Ferreira P."/>
            <person name="Molpeceres G."/>
            <person name="Ruiz-Duenas F.J."/>
            <person name="Serrano A."/>
            <person name="Henrissat B."/>
            <person name="Drula E."/>
            <person name="Hughes K.W."/>
            <person name="Mata J.L."/>
            <person name="Ishikawa N.K."/>
            <person name="Vargas-Isla R."/>
            <person name="Ushijima S."/>
            <person name="Smith C.A."/>
            <person name="Ahrendt S."/>
            <person name="Andreopoulos W."/>
            <person name="He G."/>
            <person name="Labutti K."/>
            <person name="Lipzen A."/>
            <person name="Ng V."/>
            <person name="Riley R."/>
            <person name="Sandor L."/>
            <person name="Barry K."/>
            <person name="Martinez A.T."/>
            <person name="Xiao Y."/>
            <person name="Gibbons J.G."/>
            <person name="Terashima K."/>
            <person name="Grigoriev I.V."/>
            <person name="Hibbett D.S."/>
        </authorList>
    </citation>
    <scope>NUCLEOTIDE SEQUENCE</scope>
    <source>
        <strain evidence="5">JLM2183</strain>
    </source>
</reference>
<feature type="compositionally biased region" description="Low complexity" evidence="1">
    <location>
        <begin position="228"/>
        <end position="252"/>
    </location>
</feature>
<keyword evidence="2" id="KW-0472">Membrane</keyword>
<dbReference type="PROSITE" id="PS51791">
    <property type="entry name" value="HSAC2"/>
    <property type="match status" value="1"/>
</dbReference>
<dbReference type="PANTHER" id="PTHR45662:SF7">
    <property type="entry name" value="SACI DOMAIN PROTEIN (AFU_ORTHOLOGUE AFUA_1G15890)"/>
    <property type="match status" value="1"/>
</dbReference>
<name>A0A9W9DVZ2_9AGAR</name>
<dbReference type="EMBL" id="JAOTPV010000002">
    <property type="protein sequence ID" value="KAJ4487791.1"/>
    <property type="molecule type" value="Genomic_DNA"/>
</dbReference>
<evidence type="ECO:0000256" key="2">
    <source>
        <dbReference type="SAM" id="Phobius"/>
    </source>
</evidence>
<gene>
    <name evidence="5" type="ORF">J3R30DRAFT_3787801</name>
</gene>
<feature type="domain" description="HSac2" evidence="4">
    <location>
        <begin position="809"/>
        <end position="979"/>
    </location>
</feature>
<dbReference type="PANTHER" id="PTHR45662">
    <property type="entry name" value="PHOSPHATIDYLINOSITIDE PHOSPHATASE SAC1"/>
    <property type="match status" value="1"/>
</dbReference>
<evidence type="ECO:0000256" key="1">
    <source>
        <dbReference type="SAM" id="MobiDB-lite"/>
    </source>
</evidence>
<feature type="compositionally biased region" description="Polar residues" evidence="1">
    <location>
        <begin position="1"/>
        <end position="11"/>
    </location>
</feature>
<accession>A0A9W9DVZ2</accession>
<feature type="region of interest" description="Disordered" evidence="1">
    <location>
        <begin position="179"/>
        <end position="256"/>
    </location>
</feature>
<dbReference type="Proteomes" id="UP001150266">
    <property type="component" value="Unassembled WGS sequence"/>
</dbReference>
<feature type="domain" description="SAC" evidence="3">
    <location>
        <begin position="356"/>
        <end position="720"/>
    </location>
</feature>
<feature type="region of interest" description="Disordered" evidence="1">
    <location>
        <begin position="986"/>
        <end position="1019"/>
    </location>
</feature>
<dbReference type="OrthoDB" id="405996at2759"/>
<keyword evidence="6" id="KW-1185">Reference proteome</keyword>
<feature type="compositionally biased region" description="Low complexity" evidence="1">
    <location>
        <begin position="995"/>
        <end position="1016"/>
    </location>
</feature>
<dbReference type="GO" id="GO:0046856">
    <property type="term" value="P:phosphatidylinositol dephosphorylation"/>
    <property type="evidence" value="ECO:0007669"/>
    <property type="project" value="TreeGrafter"/>
</dbReference>
<feature type="region of interest" description="Disordered" evidence="1">
    <location>
        <begin position="1"/>
        <end position="21"/>
    </location>
</feature>
<feature type="transmembrane region" description="Helical" evidence="2">
    <location>
        <begin position="103"/>
        <end position="122"/>
    </location>
</feature>
<dbReference type="GO" id="GO:0005783">
    <property type="term" value="C:endoplasmic reticulum"/>
    <property type="evidence" value="ECO:0007669"/>
    <property type="project" value="TreeGrafter"/>
</dbReference>
<evidence type="ECO:0000259" key="3">
    <source>
        <dbReference type="PROSITE" id="PS50275"/>
    </source>
</evidence>
<dbReference type="Pfam" id="PF02383">
    <property type="entry name" value="Syja_N"/>
    <property type="match status" value="1"/>
</dbReference>
<sequence length="1161" mass="127816">MKRFFSQSRVTSPSKSPSALAPLAVTAPHTTGLQPKDIVPPIPHPYPYDSIALLVSKDGLLLRPNLSEHDAASAYVRVAWGKGGKVEELSGDGGEMYDWKEAIIVYGIVGILELFTASYMLVVTSKENVGNFFNPNHVVFSVKSVAAIPLSEDGARINVNTLAARNGLPRPTLRSSITIDSISQSGRNSPNQDGQVTNTPSSPRVEFHEPEITRDKATPYSTTLSLNSDESSIQSPSDSTSELSLSGSSTPSVIHSQNSSVPIAKVLASRLSFWSRLSKRGSLFPASPEQEISPTAETKVPKPLILPIHAINEEDPVEVIESILSATAPPPDTAEEKHSELEGKILKECVREFGRGMYFAYTFDITRSLQHKRERMANSRKQHNLLTDLGALSSKDTNIFEFDNADPLAEPYPTLPLWRRVDRQFWWNEWLAKPLVDSGLHSYVLPIMQGYYQTASFHVPDPQDTGGESLPIDYAIISRRSRDRAGLRYQRRGIDDNAHVANFVESETIMRVKRDDSINVFSYVQIRGSIPLFWTQNGYGLKPPPLVSAERTHEQHLNAMKRHFQKTVPRYGPHTAINLAEQNGKEGGVTNAYREFLTELKLSDVNYNEYDFHKETKGMKYENIAHLVDAMEKVFDFQAFFWISDGVVLSQQKGVFRVNCIDCLDRTNVVQSAFARHILNKQLSAVALLAPHAVERTEADRVFNDVWANNGDAISRAYAGTSALKGDYTRTGKRDLSGLLNDGVNSLARSIIRSVWCIISDVVLDRMYTSTFSDWFSQAVIDYILGNRTLSVFSEFLLKLQSTDPRDLIRLSKIRAEAIATSVSRCLSEGERLLSGWTLFSPEELNTTMGEKFEEKVLLLTATALYIVSYDYTLEKVKLYTRVPLGDISGIKRGAYILSPLEEASRDPLQNAGFIITWLNNNQTTRATSYSLRNSVDSGSLPSTPVILQTPGSQTPSMASPTKLEPITSAAQRSFANIMSLIPKGGLGQNSPLRSSTPTSATTNSATTSTSASTLSNRNAKGLSLTLSSRPSIRRSTLSNILSNAATASPGLDRTSFAAFKMLPIDPARARRGSSYGSIADYTQAADELTGAANCKDAVDLVVDVIRRACEDVGNAPSTLGPGMDQFVVEEDVVGLADAQKMTSMYAKMEYGVKRLLWLGG</sequence>
<keyword evidence="2" id="KW-1133">Transmembrane helix</keyword>
<feature type="compositionally biased region" description="Basic and acidic residues" evidence="1">
    <location>
        <begin position="205"/>
        <end position="217"/>
    </location>
</feature>